<dbReference type="EMBL" id="JAJFAZ020000001">
    <property type="protein sequence ID" value="KAI5348117.1"/>
    <property type="molecule type" value="Genomic_DNA"/>
</dbReference>
<feature type="domain" description="Reverse transcriptase Ty1/copia-type" evidence="1">
    <location>
        <begin position="1"/>
        <end position="120"/>
    </location>
</feature>
<comment type="caution">
    <text evidence="2">The sequence shown here is derived from an EMBL/GenBank/DDBJ whole genome shotgun (WGS) entry which is preliminary data.</text>
</comment>
<proteinExistence type="predicted"/>
<name>A0AAD4WTA7_PRUDU</name>
<dbReference type="AlphaFoldDB" id="A0AAD4WTA7"/>
<evidence type="ECO:0000313" key="3">
    <source>
        <dbReference type="Proteomes" id="UP001054821"/>
    </source>
</evidence>
<evidence type="ECO:0000313" key="2">
    <source>
        <dbReference type="EMBL" id="KAI5348117.1"/>
    </source>
</evidence>
<evidence type="ECO:0000259" key="1">
    <source>
        <dbReference type="Pfam" id="PF07727"/>
    </source>
</evidence>
<accession>A0AAD4WTA7</accession>
<dbReference type="Proteomes" id="UP001054821">
    <property type="component" value="Chromosome 1"/>
</dbReference>
<gene>
    <name evidence="2" type="ORF">L3X38_001004</name>
</gene>
<dbReference type="InterPro" id="IPR013103">
    <property type="entry name" value="RVT_2"/>
</dbReference>
<protein>
    <recommendedName>
        <fullName evidence="1">Reverse transcriptase Ty1/copia-type domain-containing protein</fullName>
    </recommendedName>
</protein>
<dbReference type="Pfam" id="PF07727">
    <property type="entry name" value="RVT_2"/>
    <property type="match status" value="1"/>
</dbReference>
<organism evidence="2 3">
    <name type="scientific">Prunus dulcis</name>
    <name type="common">Almond</name>
    <name type="synonym">Amygdalus dulcis</name>
    <dbReference type="NCBI Taxonomy" id="3755"/>
    <lineage>
        <taxon>Eukaryota</taxon>
        <taxon>Viridiplantae</taxon>
        <taxon>Streptophyta</taxon>
        <taxon>Embryophyta</taxon>
        <taxon>Tracheophyta</taxon>
        <taxon>Spermatophyta</taxon>
        <taxon>Magnoliopsida</taxon>
        <taxon>eudicotyledons</taxon>
        <taxon>Gunneridae</taxon>
        <taxon>Pentapetalae</taxon>
        <taxon>rosids</taxon>
        <taxon>fabids</taxon>
        <taxon>Rosales</taxon>
        <taxon>Rosaceae</taxon>
        <taxon>Amygdaloideae</taxon>
        <taxon>Amygdaleae</taxon>
        <taxon>Prunus</taxon>
    </lineage>
</organism>
<reference evidence="2 3" key="1">
    <citation type="journal article" date="2022" name="G3 (Bethesda)">
        <title>Whole-genome sequence and methylome profiling of the almond [Prunus dulcis (Mill.) D.A. Webb] cultivar 'Nonpareil'.</title>
        <authorList>
            <person name="D'Amico-Willman K.M."/>
            <person name="Ouma W.Z."/>
            <person name="Meulia T."/>
            <person name="Sideli G.M."/>
            <person name="Gradziel T.M."/>
            <person name="Fresnedo-Ramirez J."/>
        </authorList>
    </citation>
    <scope>NUCLEOTIDE SEQUENCE [LARGE SCALE GENOMIC DNA]</scope>
    <source>
        <strain evidence="2">Clone GOH B32 T37-40</strain>
    </source>
</reference>
<keyword evidence="3" id="KW-1185">Reference proteome</keyword>
<sequence>MDVKMAFLRGYLEEDIYMSQSQGFIEASKENLVCRLKNSLYRLQQSPRQWYKHSDTYMLQIWYRRCDCCVYSYVFKDGKIILLLLYVDDMLIACQDMSKVRELKSLLGKEFDMKDLGPATKDPRNGDKERPKFGQVVVVIRQIEVELLEATRTISKRFEEVLGVNDFHEVFKARQGGDCWSWLA</sequence>